<evidence type="ECO:0008006" key="4">
    <source>
        <dbReference type="Google" id="ProtNLM"/>
    </source>
</evidence>
<organism evidence="2 3">
    <name type="scientific">Metallumcola ferriviriculae</name>
    <dbReference type="NCBI Taxonomy" id="3039180"/>
    <lineage>
        <taxon>Bacteria</taxon>
        <taxon>Bacillati</taxon>
        <taxon>Bacillota</taxon>
        <taxon>Clostridia</taxon>
        <taxon>Neomoorellales</taxon>
        <taxon>Desulfitibacteraceae</taxon>
        <taxon>Metallumcola</taxon>
    </lineage>
</organism>
<protein>
    <recommendedName>
        <fullName evidence="4">Rod shape-determining protein MreD</fullName>
    </recommendedName>
</protein>
<dbReference type="AlphaFoldDB" id="A0AAU0ULY2"/>
<gene>
    <name evidence="2" type="ORF">MFMK1_000997</name>
</gene>
<dbReference type="RefSeq" id="WP_366924056.1">
    <property type="nucleotide sequence ID" value="NZ_CP121694.1"/>
</dbReference>
<keyword evidence="3" id="KW-1185">Reference proteome</keyword>
<sequence>MSLPLYWIYPLYTGILAIALVALVPKSQIRKLAYYAIILGGMADALLILVVTHVVGAGGYLNYLPFGFTVMPFFPPIAWVAYFIMFLHFLPDKQPWIYIYIASSALYSMLFSNVLLNLGIFTWNYGRLIVPLLIYFPWQFTAAWIYQRYEK</sequence>
<evidence type="ECO:0000313" key="2">
    <source>
        <dbReference type="EMBL" id="WRO21201.1"/>
    </source>
</evidence>
<feature type="transmembrane region" description="Helical" evidence="1">
    <location>
        <begin position="73"/>
        <end position="90"/>
    </location>
</feature>
<feature type="transmembrane region" description="Helical" evidence="1">
    <location>
        <begin position="128"/>
        <end position="146"/>
    </location>
</feature>
<proteinExistence type="predicted"/>
<dbReference type="EMBL" id="CP121694">
    <property type="protein sequence ID" value="WRO21201.1"/>
    <property type="molecule type" value="Genomic_DNA"/>
</dbReference>
<dbReference type="KEGG" id="dbc:MFMK1_000997"/>
<feature type="transmembrane region" description="Helical" evidence="1">
    <location>
        <begin position="32"/>
        <end position="61"/>
    </location>
</feature>
<dbReference type="Proteomes" id="UP001329915">
    <property type="component" value="Chromosome"/>
</dbReference>
<keyword evidence="1" id="KW-0472">Membrane</keyword>
<evidence type="ECO:0000256" key="1">
    <source>
        <dbReference type="SAM" id="Phobius"/>
    </source>
</evidence>
<evidence type="ECO:0000313" key="3">
    <source>
        <dbReference type="Proteomes" id="UP001329915"/>
    </source>
</evidence>
<reference evidence="2 3" key="1">
    <citation type="submission" date="2023-04" db="EMBL/GenBank/DDBJ databases">
        <authorList>
            <person name="Hsu D."/>
        </authorList>
    </citation>
    <scope>NUCLEOTIDE SEQUENCE [LARGE SCALE GENOMIC DNA]</scope>
    <source>
        <strain evidence="2 3">MK1</strain>
    </source>
</reference>
<keyword evidence="1" id="KW-1133">Transmembrane helix</keyword>
<keyword evidence="1" id="KW-0812">Transmembrane</keyword>
<feature type="transmembrane region" description="Helical" evidence="1">
    <location>
        <begin position="6"/>
        <end position="25"/>
    </location>
</feature>
<accession>A0AAU0ULY2</accession>
<name>A0AAU0ULY2_9FIRM</name>
<feature type="transmembrane region" description="Helical" evidence="1">
    <location>
        <begin position="97"/>
        <end position="116"/>
    </location>
</feature>